<keyword evidence="2" id="KW-1185">Reference proteome</keyword>
<reference evidence="1 2" key="1">
    <citation type="submission" date="2024-01" db="EMBL/GenBank/DDBJ databases">
        <title>The genomes of 5 underutilized Papilionoideae crops provide insights into root nodulation and disease resistanc.</title>
        <authorList>
            <person name="Jiang F."/>
        </authorList>
    </citation>
    <scope>NUCLEOTIDE SEQUENCE [LARGE SCALE GENOMIC DNA]</scope>
    <source>
        <strain evidence="1">JINMINGXINNONG_FW02</strain>
        <tissue evidence="1">Leaves</tissue>
    </source>
</reference>
<sequence length="68" mass="7959">MVQSVAVLILHRGTVVRMVVSGILAWTFYFGISEMVQEYIDVLGKWANPFWWDGQYLPYLGEERFDMV</sequence>
<dbReference type="Proteomes" id="UP001374584">
    <property type="component" value="Unassembled WGS sequence"/>
</dbReference>
<comment type="caution">
    <text evidence="1">The sequence shown here is derived from an EMBL/GenBank/DDBJ whole genome shotgun (WGS) entry which is preliminary data.</text>
</comment>
<name>A0AAN9M615_PHACN</name>
<evidence type="ECO:0000313" key="1">
    <source>
        <dbReference type="EMBL" id="KAK7346854.1"/>
    </source>
</evidence>
<organism evidence="1 2">
    <name type="scientific">Phaseolus coccineus</name>
    <name type="common">Scarlet runner bean</name>
    <name type="synonym">Phaseolus multiflorus</name>
    <dbReference type="NCBI Taxonomy" id="3886"/>
    <lineage>
        <taxon>Eukaryota</taxon>
        <taxon>Viridiplantae</taxon>
        <taxon>Streptophyta</taxon>
        <taxon>Embryophyta</taxon>
        <taxon>Tracheophyta</taxon>
        <taxon>Spermatophyta</taxon>
        <taxon>Magnoliopsida</taxon>
        <taxon>eudicotyledons</taxon>
        <taxon>Gunneridae</taxon>
        <taxon>Pentapetalae</taxon>
        <taxon>rosids</taxon>
        <taxon>fabids</taxon>
        <taxon>Fabales</taxon>
        <taxon>Fabaceae</taxon>
        <taxon>Papilionoideae</taxon>
        <taxon>50 kb inversion clade</taxon>
        <taxon>NPAAA clade</taxon>
        <taxon>indigoferoid/millettioid clade</taxon>
        <taxon>Phaseoleae</taxon>
        <taxon>Phaseolus</taxon>
    </lineage>
</organism>
<dbReference type="EMBL" id="JAYMYR010000008">
    <property type="protein sequence ID" value="KAK7346854.1"/>
    <property type="molecule type" value="Genomic_DNA"/>
</dbReference>
<dbReference type="AlphaFoldDB" id="A0AAN9M615"/>
<gene>
    <name evidence="1" type="ORF">VNO80_21377</name>
</gene>
<proteinExistence type="predicted"/>
<evidence type="ECO:0000313" key="2">
    <source>
        <dbReference type="Proteomes" id="UP001374584"/>
    </source>
</evidence>
<accession>A0AAN9M615</accession>
<protein>
    <submittedName>
        <fullName evidence="1">Uncharacterized protein</fullName>
    </submittedName>
</protein>